<evidence type="ECO:0000256" key="7">
    <source>
        <dbReference type="PIRNR" id="PIRNR016305"/>
    </source>
</evidence>
<proteinExistence type="inferred from homology"/>
<dbReference type="PANTHER" id="PTHR13600:SF33">
    <property type="entry name" value="LEUCINE CARBOXYL METHYLTRANSFERASE 1"/>
    <property type="match status" value="1"/>
</dbReference>
<evidence type="ECO:0000256" key="2">
    <source>
        <dbReference type="ARBA" id="ARBA00003455"/>
    </source>
</evidence>
<dbReference type="FunFam" id="3.40.50.150:FF:000092">
    <property type="entry name" value="Leucine carboxyl methyltransferase 1"/>
    <property type="match status" value="1"/>
</dbReference>
<dbReference type="InterPro" id="IPR007213">
    <property type="entry name" value="Ppm1/Ppm2/Tcmp"/>
</dbReference>
<dbReference type="Gene3D" id="3.40.50.150">
    <property type="entry name" value="Vaccinia Virus protein VP39"/>
    <property type="match status" value="1"/>
</dbReference>
<dbReference type="PANTHER" id="PTHR13600">
    <property type="entry name" value="LEUCINE CARBOXYL METHYLTRANSFERASE"/>
    <property type="match status" value="1"/>
</dbReference>
<comment type="caution">
    <text evidence="9">The sequence shown here is derived from an EMBL/GenBank/DDBJ whole genome shotgun (WGS) entry which is preliminary data.</text>
</comment>
<evidence type="ECO:0000256" key="4">
    <source>
        <dbReference type="ARBA" id="ARBA00022603"/>
    </source>
</evidence>
<organism evidence="9 10">
    <name type="scientific">Aphidius gifuensis</name>
    <name type="common">Parasitoid wasp</name>
    <dbReference type="NCBI Taxonomy" id="684658"/>
    <lineage>
        <taxon>Eukaryota</taxon>
        <taxon>Metazoa</taxon>
        <taxon>Ecdysozoa</taxon>
        <taxon>Arthropoda</taxon>
        <taxon>Hexapoda</taxon>
        <taxon>Insecta</taxon>
        <taxon>Pterygota</taxon>
        <taxon>Neoptera</taxon>
        <taxon>Endopterygota</taxon>
        <taxon>Hymenoptera</taxon>
        <taxon>Apocrita</taxon>
        <taxon>Ichneumonoidea</taxon>
        <taxon>Braconidae</taxon>
        <taxon>Aphidiinae</taxon>
        <taxon>Aphidius</taxon>
    </lineage>
</organism>
<comment type="catalytic activity">
    <reaction evidence="1 7">
        <text>[phosphatase 2A protein]-C-terminal L-leucine + S-adenosyl-L-methionine = [phosphatase 2A protein]-C-terminal L-leucine methyl ester + S-adenosyl-L-homocysteine</text>
        <dbReference type="Rhea" id="RHEA:48544"/>
        <dbReference type="Rhea" id="RHEA-COMP:12134"/>
        <dbReference type="Rhea" id="RHEA-COMP:12135"/>
        <dbReference type="ChEBI" id="CHEBI:57856"/>
        <dbReference type="ChEBI" id="CHEBI:59789"/>
        <dbReference type="ChEBI" id="CHEBI:90516"/>
        <dbReference type="ChEBI" id="CHEBI:90517"/>
        <dbReference type="EC" id="2.1.1.233"/>
    </reaction>
</comment>
<feature type="binding site" evidence="8">
    <location>
        <position position="180"/>
    </location>
    <ligand>
        <name>S-adenosyl-L-methionine</name>
        <dbReference type="ChEBI" id="CHEBI:59789"/>
    </ligand>
</feature>
<dbReference type="SUPFAM" id="SSF53335">
    <property type="entry name" value="S-adenosyl-L-methionine-dependent methyltransferases"/>
    <property type="match status" value="1"/>
</dbReference>
<reference evidence="9 10" key="1">
    <citation type="submission" date="2020-08" db="EMBL/GenBank/DDBJ databases">
        <title>Aphidius gifuensis genome sequencing and assembly.</title>
        <authorList>
            <person name="Du Z."/>
        </authorList>
    </citation>
    <scope>NUCLEOTIDE SEQUENCE [LARGE SCALE GENOMIC DNA]</scope>
    <source>
        <strain evidence="9">YNYX2018</strain>
        <tissue evidence="9">Adults</tissue>
    </source>
</reference>
<dbReference type="PIRSF" id="PIRSF016305">
    <property type="entry name" value="LCM_mtfrase"/>
    <property type="match status" value="1"/>
</dbReference>
<dbReference type="InterPro" id="IPR016651">
    <property type="entry name" value="LCMT1"/>
</dbReference>
<evidence type="ECO:0000256" key="1">
    <source>
        <dbReference type="ARBA" id="ARBA00000724"/>
    </source>
</evidence>
<evidence type="ECO:0000313" key="10">
    <source>
        <dbReference type="Proteomes" id="UP000639338"/>
    </source>
</evidence>
<dbReference type="GO" id="GO:0005829">
    <property type="term" value="C:cytosol"/>
    <property type="evidence" value="ECO:0007669"/>
    <property type="project" value="TreeGrafter"/>
</dbReference>
<keyword evidence="10" id="KW-1185">Reference proteome</keyword>
<keyword evidence="6 7" id="KW-0949">S-adenosyl-L-methionine</keyword>
<dbReference type="InterPro" id="IPR029063">
    <property type="entry name" value="SAM-dependent_MTases_sf"/>
</dbReference>
<dbReference type="OrthoDB" id="203237at2759"/>
<dbReference type="AlphaFoldDB" id="A0A834XSK0"/>
<sequence length="316" mass="36404">MIKEMANDEATQATNDDASECKRYAVQLGYWQDPFINYFVRQTVRKAPEISCGYYARVKGIEVFIDKFLKLSSGKGQIINFGAGFDTLYWRLKDTGCVPQNFIELDFPSVTARKCYHIKKQKQLIDRLNTEDGEIKFSTTELHAANYHLIGVDLRHISELSNKLIQAEVDFNLPTLFIAECVLVYVDSNAASVLLKWLADKFNNSLFVNYEQVNMRDKFGDVMLTNLRRRGCLLAGVEDCVSLETQQRRFTMQGWQGSNAWTMVEVYDSLPDSEKKRVEHIQMLDERELLIQLLQHYCISIAWNGTMFKNLTIAQG</sequence>
<dbReference type="EC" id="2.1.1.233" evidence="7"/>
<feature type="binding site" evidence="8">
    <location>
        <begin position="153"/>
        <end position="154"/>
    </location>
    <ligand>
        <name>S-adenosyl-L-methionine</name>
        <dbReference type="ChEBI" id="CHEBI:59789"/>
    </ligand>
</feature>
<comment type="function">
    <text evidence="2 7">Methylates the carboxyl group of the C-terminal leucine residue of protein phosphatase 2A catalytic subunits to form alpha-leucine ester residues.</text>
</comment>
<comment type="similarity">
    <text evidence="3 7">Belongs to the methyltransferase superfamily. LCMT family.</text>
</comment>
<dbReference type="Pfam" id="PF04072">
    <property type="entry name" value="LCM"/>
    <property type="match status" value="1"/>
</dbReference>
<name>A0A834XSK0_APHGI</name>
<dbReference type="GO" id="GO:0032259">
    <property type="term" value="P:methylation"/>
    <property type="evidence" value="ECO:0007669"/>
    <property type="project" value="UniProtKB-KW"/>
</dbReference>
<feature type="binding site" evidence="8">
    <location>
        <position position="57"/>
    </location>
    <ligand>
        <name>S-adenosyl-L-methionine</name>
        <dbReference type="ChEBI" id="CHEBI:59789"/>
    </ligand>
</feature>
<gene>
    <name evidence="9" type="ORF">HCN44_010564</name>
</gene>
<accession>A0A834XSK0</accession>
<evidence type="ECO:0000256" key="5">
    <source>
        <dbReference type="ARBA" id="ARBA00022679"/>
    </source>
</evidence>
<keyword evidence="5 7" id="KW-0808">Transferase</keyword>
<evidence type="ECO:0000256" key="6">
    <source>
        <dbReference type="ARBA" id="ARBA00022691"/>
    </source>
</evidence>
<dbReference type="EMBL" id="JACMRX010000004">
    <property type="protein sequence ID" value="KAF7991763.1"/>
    <property type="molecule type" value="Genomic_DNA"/>
</dbReference>
<evidence type="ECO:0000256" key="8">
    <source>
        <dbReference type="PIRSR" id="PIRSR016305-1"/>
    </source>
</evidence>
<dbReference type="Proteomes" id="UP000639338">
    <property type="component" value="Unassembled WGS sequence"/>
</dbReference>
<evidence type="ECO:0000256" key="3">
    <source>
        <dbReference type="ARBA" id="ARBA00010703"/>
    </source>
</evidence>
<keyword evidence="4 7" id="KW-0489">Methyltransferase</keyword>
<dbReference type="GO" id="GO:0018423">
    <property type="term" value="F:protein C-terminal leucine carboxyl O-methyltransferase activity"/>
    <property type="evidence" value="ECO:0007669"/>
    <property type="project" value="UniProtKB-EC"/>
</dbReference>
<feature type="binding site" evidence="8">
    <location>
        <position position="82"/>
    </location>
    <ligand>
        <name>S-adenosyl-L-methionine</name>
        <dbReference type="ChEBI" id="CHEBI:59789"/>
    </ligand>
</feature>
<evidence type="ECO:0000313" key="9">
    <source>
        <dbReference type="EMBL" id="KAF7991763.1"/>
    </source>
</evidence>
<protein>
    <recommendedName>
        <fullName evidence="7">Leucine carboxyl methyltransferase 1</fullName>
        <ecNumber evidence="7">2.1.1.233</ecNumber>
    </recommendedName>
</protein>
<dbReference type="GO" id="GO:0009966">
    <property type="term" value="P:regulation of signal transduction"/>
    <property type="evidence" value="ECO:0007669"/>
    <property type="project" value="UniProtKB-ARBA"/>
</dbReference>